<organism evidence="11 12">
    <name type="scientific">Streptococcus oriscaviae</name>
    <dbReference type="NCBI Taxonomy" id="2781599"/>
    <lineage>
        <taxon>Bacteria</taxon>
        <taxon>Bacillati</taxon>
        <taxon>Bacillota</taxon>
        <taxon>Bacilli</taxon>
        <taxon>Lactobacillales</taxon>
        <taxon>Streptococcaceae</taxon>
        <taxon>Streptococcus</taxon>
    </lineage>
</organism>
<protein>
    <recommendedName>
        <fullName evidence="4 10">4-alpha-glucanotransferase</fullName>
        <ecNumber evidence="3 10">2.4.1.25</ecNumber>
    </recommendedName>
    <alternativeName>
        <fullName evidence="8 10">Amylomaltase</fullName>
    </alternativeName>
    <alternativeName>
        <fullName evidence="9 10">Disproportionating enzyme</fullName>
    </alternativeName>
</protein>
<dbReference type="Gene3D" id="3.20.20.80">
    <property type="entry name" value="Glycosidases"/>
    <property type="match status" value="1"/>
</dbReference>
<keyword evidence="6 10" id="KW-0808">Transferase</keyword>
<name>A0ABX7YK26_9STRE</name>
<keyword evidence="12" id="KW-1185">Reference proteome</keyword>
<keyword evidence="7 10" id="KW-0119">Carbohydrate metabolism</keyword>
<evidence type="ECO:0000256" key="2">
    <source>
        <dbReference type="ARBA" id="ARBA00005684"/>
    </source>
</evidence>
<comment type="similarity">
    <text evidence="2 10">Belongs to the disproportionating enzyme family.</text>
</comment>
<dbReference type="GO" id="GO:0004134">
    <property type="term" value="F:4-alpha-glucanotransferase activity"/>
    <property type="evidence" value="ECO:0007669"/>
    <property type="project" value="UniProtKB-EC"/>
</dbReference>
<dbReference type="InterPro" id="IPR003385">
    <property type="entry name" value="Glyco_hydro_77"/>
</dbReference>
<dbReference type="Pfam" id="PF02446">
    <property type="entry name" value="Glyco_hydro_77"/>
    <property type="match status" value="1"/>
</dbReference>
<dbReference type="SUPFAM" id="SSF51445">
    <property type="entry name" value="(Trans)glycosidases"/>
    <property type="match status" value="1"/>
</dbReference>
<evidence type="ECO:0000313" key="12">
    <source>
        <dbReference type="Proteomes" id="UP000677616"/>
    </source>
</evidence>
<evidence type="ECO:0000256" key="3">
    <source>
        <dbReference type="ARBA" id="ARBA00012560"/>
    </source>
</evidence>
<reference evidence="11 12" key="1">
    <citation type="submission" date="2021-04" db="EMBL/GenBank/DDBJ databases">
        <title>Complete genome sequence of a novel Streptococcus species.</title>
        <authorList>
            <person name="Teng J.L.L."/>
        </authorList>
    </citation>
    <scope>NUCLEOTIDE SEQUENCE [LARGE SCALE GENOMIC DNA]</scope>
    <source>
        <strain evidence="11 12">HKU75</strain>
    </source>
</reference>
<dbReference type="NCBIfam" id="NF011078">
    <property type="entry name" value="PRK14508.1-1"/>
    <property type="match status" value="1"/>
</dbReference>
<accession>A0ABX7YK26</accession>
<dbReference type="InterPro" id="IPR017853">
    <property type="entry name" value="GH"/>
</dbReference>
<evidence type="ECO:0000313" key="11">
    <source>
        <dbReference type="EMBL" id="QUE54050.1"/>
    </source>
</evidence>
<evidence type="ECO:0000256" key="4">
    <source>
        <dbReference type="ARBA" id="ARBA00020295"/>
    </source>
</evidence>
<gene>
    <name evidence="11" type="primary">malQ</name>
    <name evidence="11" type="ORF">INT76_09500</name>
</gene>
<dbReference type="EMBL" id="CP073084">
    <property type="protein sequence ID" value="QUE54050.1"/>
    <property type="molecule type" value="Genomic_DNA"/>
</dbReference>
<evidence type="ECO:0000256" key="8">
    <source>
        <dbReference type="ARBA" id="ARBA00031423"/>
    </source>
</evidence>
<dbReference type="PANTHER" id="PTHR32438">
    <property type="entry name" value="4-ALPHA-GLUCANOTRANSFERASE DPE1, CHLOROPLASTIC/AMYLOPLASTIC"/>
    <property type="match status" value="1"/>
</dbReference>
<dbReference type="NCBIfam" id="NF011080">
    <property type="entry name" value="PRK14508.1-3"/>
    <property type="match status" value="1"/>
</dbReference>
<evidence type="ECO:0000256" key="7">
    <source>
        <dbReference type="ARBA" id="ARBA00023277"/>
    </source>
</evidence>
<evidence type="ECO:0000256" key="1">
    <source>
        <dbReference type="ARBA" id="ARBA00000439"/>
    </source>
</evidence>
<dbReference type="EC" id="2.4.1.25" evidence="3 10"/>
<evidence type="ECO:0000256" key="9">
    <source>
        <dbReference type="ARBA" id="ARBA00031501"/>
    </source>
</evidence>
<comment type="catalytic activity">
    <reaction evidence="1 10">
        <text>Transfers a segment of a (1-&gt;4)-alpha-D-glucan to a new position in an acceptor, which may be glucose or a (1-&gt;4)-alpha-D-glucan.</text>
        <dbReference type="EC" id="2.4.1.25"/>
    </reaction>
</comment>
<evidence type="ECO:0000256" key="6">
    <source>
        <dbReference type="ARBA" id="ARBA00022679"/>
    </source>
</evidence>
<dbReference type="Proteomes" id="UP000677616">
    <property type="component" value="Chromosome"/>
</dbReference>
<evidence type="ECO:0000256" key="10">
    <source>
        <dbReference type="RuleBase" id="RU361207"/>
    </source>
</evidence>
<sequence length="514" mass="59124">MSTVFQRERMRTMTNRTSGILMHITSLPGKFGIGTFGQPAYDFVDFLVETKQTYWQILPLTTTSYGDSPYQSFSAIAGNPHLIDFELLAEEGLLDEADFSEQDFGKEADSVDYALLYQVRRPILEKAVDRFLQDDKRKRDFAAFEKANASWLTDYAEFMAIKEHFGNKALQEWDDKEVIARNEEALDKYRLALADSIDYFKVCQYFFFSQWKALKAYANQHHIKIIGDMPIYVSADSVEVWTKPQLFKLDATRKPLYVAGVPADNFSKDGQLWGNPLYDWEQHEKTGYSWWIYRIHESFKLYDVLRIDHFKGFSDYWQVDGKAEVAKVGTWEPGPGYNLFKAVKESLGDLPIIAEDLGNIDAKARKLLADCGYPGMKILEFGFFDVTGKSIDAPHRCTPNSIAYTGTHDNEVINGWYNNLSAEQQEYVDAYSNRKPIEPVSQAMLRILFATVSDTAIATMQDVLDLGEDSRMNTPSTVGGNWQWRMKPEDLTQERKDFLLKMTKLYQRGNEHHD</sequence>
<proteinExistence type="inferred from homology"/>
<evidence type="ECO:0000256" key="5">
    <source>
        <dbReference type="ARBA" id="ARBA00022676"/>
    </source>
</evidence>
<dbReference type="PANTHER" id="PTHR32438:SF5">
    <property type="entry name" value="4-ALPHA-GLUCANOTRANSFERASE DPE1, CHLOROPLASTIC_AMYLOPLASTIC"/>
    <property type="match status" value="1"/>
</dbReference>
<dbReference type="NCBIfam" id="TIGR00217">
    <property type="entry name" value="malQ"/>
    <property type="match status" value="1"/>
</dbReference>
<keyword evidence="5 10" id="KW-0328">Glycosyltransferase</keyword>